<evidence type="ECO:0000313" key="2">
    <source>
        <dbReference type="EMBL" id="JAD41330.1"/>
    </source>
</evidence>
<accession>A0A0A8ZX41</accession>
<sequence>MTAEHRCRGTGATATNTGNSGDAFRQYISSFFFVTIQHEQK</sequence>
<feature type="region of interest" description="Disordered" evidence="1">
    <location>
        <begin position="1"/>
        <end position="21"/>
    </location>
</feature>
<evidence type="ECO:0000256" key="1">
    <source>
        <dbReference type="SAM" id="MobiDB-lite"/>
    </source>
</evidence>
<reference evidence="2" key="2">
    <citation type="journal article" date="2015" name="Data Brief">
        <title>Shoot transcriptome of the giant reed, Arundo donax.</title>
        <authorList>
            <person name="Barrero R.A."/>
            <person name="Guerrero F.D."/>
            <person name="Moolhuijzen P."/>
            <person name="Goolsby J.A."/>
            <person name="Tidwell J."/>
            <person name="Bellgard S.E."/>
            <person name="Bellgard M.I."/>
        </authorList>
    </citation>
    <scope>NUCLEOTIDE SEQUENCE</scope>
    <source>
        <tissue evidence="2">Shoot tissue taken approximately 20 cm above the soil surface</tissue>
    </source>
</reference>
<feature type="compositionally biased region" description="Low complexity" evidence="1">
    <location>
        <begin position="9"/>
        <end position="21"/>
    </location>
</feature>
<proteinExistence type="predicted"/>
<protein>
    <submittedName>
        <fullName evidence="2">Uncharacterized protein</fullName>
    </submittedName>
</protein>
<name>A0A0A8ZX41_ARUDO</name>
<reference evidence="2" key="1">
    <citation type="submission" date="2014-09" db="EMBL/GenBank/DDBJ databases">
        <authorList>
            <person name="Magalhaes I.L.F."/>
            <person name="Oliveira U."/>
            <person name="Santos F.R."/>
            <person name="Vidigal T.H.D.A."/>
            <person name="Brescovit A.D."/>
            <person name="Santos A.J."/>
        </authorList>
    </citation>
    <scope>NUCLEOTIDE SEQUENCE</scope>
    <source>
        <tissue evidence="2">Shoot tissue taken approximately 20 cm above the soil surface</tissue>
    </source>
</reference>
<organism evidence="2">
    <name type="scientific">Arundo donax</name>
    <name type="common">Giant reed</name>
    <name type="synonym">Donax arundinaceus</name>
    <dbReference type="NCBI Taxonomy" id="35708"/>
    <lineage>
        <taxon>Eukaryota</taxon>
        <taxon>Viridiplantae</taxon>
        <taxon>Streptophyta</taxon>
        <taxon>Embryophyta</taxon>
        <taxon>Tracheophyta</taxon>
        <taxon>Spermatophyta</taxon>
        <taxon>Magnoliopsida</taxon>
        <taxon>Liliopsida</taxon>
        <taxon>Poales</taxon>
        <taxon>Poaceae</taxon>
        <taxon>PACMAD clade</taxon>
        <taxon>Arundinoideae</taxon>
        <taxon>Arundineae</taxon>
        <taxon>Arundo</taxon>
    </lineage>
</organism>
<dbReference type="EMBL" id="GBRH01256565">
    <property type="protein sequence ID" value="JAD41330.1"/>
    <property type="molecule type" value="Transcribed_RNA"/>
</dbReference>
<dbReference type="AlphaFoldDB" id="A0A0A8ZX41"/>